<evidence type="ECO:0000259" key="4">
    <source>
        <dbReference type="Pfam" id="PF01261"/>
    </source>
</evidence>
<dbReference type="EMBL" id="CP046509">
    <property type="protein sequence ID" value="QGU88566.1"/>
    <property type="molecule type" value="Genomic_DNA"/>
</dbReference>
<reference evidence="6 7" key="2">
    <citation type="submission" date="2019-12" db="EMBL/GenBank/DDBJ databases">
        <title>Erwinia sp. nov., isolated from droppings of birds in the Qinghai-Tiebt plateau of China.</title>
        <authorList>
            <person name="Ge Y."/>
        </authorList>
    </citation>
    <scope>NUCLEOTIDE SEQUENCE [LARGE SCALE GENOMIC DNA]</scope>
    <source>
        <strain evidence="6 7">J780</strain>
    </source>
</reference>
<dbReference type="NCBIfam" id="TIGR03234">
    <property type="entry name" value="OH-pyruv-isom"/>
    <property type="match status" value="1"/>
</dbReference>
<dbReference type="EMBL" id="WLZX01000002">
    <property type="protein sequence ID" value="MTD27005.1"/>
    <property type="molecule type" value="Genomic_DNA"/>
</dbReference>
<dbReference type="PIRSF" id="PIRSF006241">
    <property type="entry name" value="HyI"/>
    <property type="match status" value="1"/>
</dbReference>
<evidence type="ECO:0000256" key="1">
    <source>
        <dbReference type="ARBA" id="ARBA00023235"/>
    </source>
</evidence>
<evidence type="ECO:0000313" key="6">
    <source>
        <dbReference type="EMBL" id="QGU88566.1"/>
    </source>
</evidence>
<evidence type="ECO:0000313" key="8">
    <source>
        <dbReference type="Proteomes" id="UP000480164"/>
    </source>
</evidence>
<dbReference type="InterPro" id="IPR050417">
    <property type="entry name" value="Sugar_Epim/Isomerase"/>
</dbReference>
<sequence length="259" mass="29494">MPKFSANLSMLFNEVDFMQRFRLAKQQGFSAVEYMFPYDYPMDAIRKELDENQLTQVLQNLPAGDWAAGERGIACLPGRESEFRDGVGLAIDYAKKLGCGQINCLIGNVDPSLSQHHTDELVIANLSYAAQELADANIRLLIEPINKYDMPNFYLKTSQQAIELIEKIGNPNIYLQYDIYHMQRMEGELTQTMERLLAKISHIQVADNPGRNEPGTGEINYDYIFSALDRMGYSGWIGCEYKPKDTTESGLSWMKKYQS</sequence>
<accession>A0A6I6EQQ4</accession>
<dbReference type="Proteomes" id="UP000424752">
    <property type="component" value="Chromosome"/>
</dbReference>
<dbReference type="Pfam" id="PF01261">
    <property type="entry name" value="AP_endonuc_2"/>
    <property type="match status" value="1"/>
</dbReference>
<dbReference type="InterPro" id="IPR053398">
    <property type="entry name" value="HPT_OtnI_isomerases"/>
</dbReference>
<evidence type="ECO:0000256" key="2">
    <source>
        <dbReference type="PIRNR" id="PIRNR006241"/>
    </source>
</evidence>
<dbReference type="PANTHER" id="PTHR43489:SF13">
    <property type="entry name" value="HYDROXYPYRUVATE ISOMERASE"/>
    <property type="match status" value="1"/>
</dbReference>
<name>A0A6I6EQQ4_9GAMM</name>
<dbReference type="InterPro" id="IPR013022">
    <property type="entry name" value="Xyl_isomerase-like_TIM-brl"/>
</dbReference>
<dbReference type="GO" id="GO:0008903">
    <property type="term" value="F:hydroxypyruvate isomerase activity"/>
    <property type="evidence" value="ECO:0007669"/>
    <property type="project" value="UniProtKB-EC"/>
</dbReference>
<evidence type="ECO:0000313" key="7">
    <source>
        <dbReference type="Proteomes" id="UP000424752"/>
    </source>
</evidence>
<dbReference type="AlphaFoldDB" id="A0A6I6EQQ4"/>
<feature type="domain" description="Xylose isomerase-like TIM barrel" evidence="4">
    <location>
        <begin position="21"/>
        <end position="257"/>
    </location>
</feature>
<dbReference type="FunFam" id="3.20.20.150:FF:000007">
    <property type="entry name" value="Hydroxypyruvate isomerase"/>
    <property type="match status" value="1"/>
</dbReference>
<keyword evidence="6" id="KW-0670">Pyruvate</keyword>
<dbReference type="InterPro" id="IPR017643">
    <property type="entry name" value="Hydroxypyruvate_isomerase"/>
</dbReference>
<dbReference type="Proteomes" id="UP000480164">
    <property type="component" value="Unassembled WGS sequence"/>
</dbReference>
<feature type="active site" description="Proton donor/acceptor" evidence="3">
    <location>
        <position position="240"/>
    </location>
</feature>
<evidence type="ECO:0000313" key="5">
    <source>
        <dbReference type="EMBL" id="MTD27005.1"/>
    </source>
</evidence>
<protein>
    <submittedName>
        <fullName evidence="6">Hydroxypyruvate isomerase</fullName>
        <ecNumber evidence="6">5.3.1.22</ecNumber>
    </submittedName>
</protein>
<dbReference type="Gene3D" id="3.20.20.150">
    <property type="entry name" value="Divalent-metal-dependent TIM barrel enzymes"/>
    <property type="match status" value="1"/>
</dbReference>
<feature type="active site" description="Proton donor/acceptor" evidence="3">
    <location>
        <position position="143"/>
    </location>
</feature>
<comment type="similarity">
    <text evidence="2">Belongs to the hyi family.</text>
</comment>
<dbReference type="RefSeq" id="WP_154752284.1">
    <property type="nucleotide sequence ID" value="NZ_CP046509.1"/>
</dbReference>
<dbReference type="PANTHER" id="PTHR43489">
    <property type="entry name" value="ISOMERASE"/>
    <property type="match status" value="1"/>
</dbReference>
<reference evidence="5 8" key="1">
    <citation type="submission" date="2019-11" db="EMBL/GenBank/DDBJ databases">
        <title>Erwinia sp. nov., isolated from feces of birds in Tibet plateau of China.</title>
        <authorList>
            <person name="Ge Y."/>
        </authorList>
    </citation>
    <scope>NUCLEOTIDE SEQUENCE [LARGE SCALE GENOMIC DNA]</scope>
    <source>
        <strain evidence="5 8">J316</strain>
    </source>
</reference>
<keyword evidence="8" id="KW-1185">Reference proteome</keyword>
<gene>
    <name evidence="6" type="primary">hyi</name>
    <name evidence="5" type="ORF">GK011_08645</name>
    <name evidence="6" type="ORF">GN242_15655</name>
</gene>
<keyword evidence="1 2" id="KW-0413">Isomerase</keyword>
<dbReference type="NCBIfam" id="NF043033">
    <property type="entry name" value="OxoTetrIsom"/>
    <property type="match status" value="1"/>
</dbReference>
<dbReference type="EC" id="5.3.1.22" evidence="6"/>
<dbReference type="GO" id="GO:0046487">
    <property type="term" value="P:glyoxylate metabolic process"/>
    <property type="evidence" value="ECO:0007669"/>
    <property type="project" value="TreeGrafter"/>
</dbReference>
<dbReference type="InterPro" id="IPR036237">
    <property type="entry name" value="Xyl_isomerase-like_sf"/>
</dbReference>
<dbReference type="KEGG" id="erwi:GN242_15655"/>
<accession>A0A6L6GN72</accession>
<organism evidence="6 7">
    <name type="scientific">Erwinia sorbitola</name>
    <dbReference type="NCBI Taxonomy" id="2681984"/>
    <lineage>
        <taxon>Bacteria</taxon>
        <taxon>Pseudomonadati</taxon>
        <taxon>Pseudomonadota</taxon>
        <taxon>Gammaproteobacteria</taxon>
        <taxon>Enterobacterales</taxon>
        <taxon>Erwiniaceae</taxon>
        <taxon>Erwinia</taxon>
    </lineage>
</organism>
<dbReference type="InterPro" id="IPR026040">
    <property type="entry name" value="HyI-like"/>
</dbReference>
<evidence type="ECO:0000256" key="3">
    <source>
        <dbReference type="PIRSR" id="PIRSR006241-50"/>
    </source>
</evidence>
<proteinExistence type="inferred from homology"/>
<dbReference type="SUPFAM" id="SSF51658">
    <property type="entry name" value="Xylose isomerase-like"/>
    <property type="match status" value="1"/>
</dbReference>